<accession>A0A1F5GGW1</accession>
<dbReference type="AlphaFoldDB" id="A0A1F5GGW1"/>
<dbReference type="Proteomes" id="UP000178492">
    <property type="component" value="Unassembled WGS sequence"/>
</dbReference>
<gene>
    <name evidence="1" type="ORF">A3D81_02240</name>
</gene>
<reference evidence="1 2" key="1">
    <citation type="journal article" date="2016" name="Nat. Commun.">
        <title>Thousands of microbial genomes shed light on interconnected biogeochemical processes in an aquifer system.</title>
        <authorList>
            <person name="Anantharaman K."/>
            <person name="Brown C.T."/>
            <person name="Hug L.A."/>
            <person name="Sharon I."/>
            <person name="Castelle C.J."/>
            <person name="Probst A.J."/>
            <person name="Thomas B.C."/>
            <person name="Singh A."/>
            <person name="Wilkins M.J."/>
            <person name="Karaoz U."/>
            <person name="Brodie E.L."/>
            <person name="Williams K.H."/>
            <person name="Hubbard S.S."/>
            <person name="Banfield J.F."/>
        </authorList>
    </citation>
    <scope>NUCLEOTIDE SEQUENCE [LARGE SCALE GENOMIC DNA]</scope>
</reference>
<comment type="caution">
    <text evidence="1">The sequence shown here is derived from an EMBL/GenBank/DDBJ whole genome shotgun (WGS) entry which is preliminary data.</text>
</comment>
<dbReference type="EMBL" id="MFBE01000023">
    <property type="protein sequence ID" value="OGD91102.1"/>
    <property type="molecule type" value="Genomic_DNA"/>
</dbReference>
<evidence type="ECO:0000313" key="1">
    <source>
        <dbReference type="EMBL" id="OGD91102.1"/>
    </source>
</evidence>
<proteinExistence type="predicted"/>
<protein>
    <submittedName>
        <fullName evidence="1">Uncharacterized protein</fullName>
    </submittedName>
</protein>
<organism evidence="1 2">
    <name type="scientific">Candidatus Curtissbacteria bacterium RIFCSPHIGHO2_02_FULL_40_17</name>
    <dbReference type="NCBI Taxonomy" id="1797715"/>
    <lineage>
        <taxon>Bacteria</taxon>
        <taxon>Candidatus Curtissiibacteriota</taxon>
    </lineage>
</organism>
<evidence type="ECO:0000313" key="2">
    <source>
        <dbReference type="Proteomes" id="UP000178492"/>
    </source>
</evidence>
<sequence length="97" mass="11259">MTERNASVNPNICIHLEVQEVTDGRGYCSPQNRSKFRDEATGCQGCPKPRTITAFSSRPDWLKIMSPDEVREVRLFRELFEGRLVRTAKRTGKYLRR</sequence>
<name>A0A1F5GGW1_9BACT</name>